<dbReference type="PANTHER" id="PTHR32301">
    <property type="entry name" value="COUNTIN RECEPTOR CNR3-RELATED"/>
    <property type="match status" value="1"/>
</dbReference>
<keyword evidence="2" id="KW-0472">Membrane</keyword>
<name>A0ABD3PWW4_9STRA</name>
<dbReference type="PANTHER" id="PTHR32301:SF6">
    <property type="entry name" value="GOLVESIN-RELATED"/>
    <property type="match status" value="1"/>
</dbReference>
<keyword evidence="2" id="KW-1133">Transmembrane helix</keyword>
<dbReference type="SUPFAM" id="SSF52540">
    <property type="entry name" value="P-loop containing nucleoside triphosphate hydrolases"/>
    <property type="match status" value="1"/>
</dbReference>
<feature type="region of interest" description="Disordered" evidence="1">
    <location>
        <begin position="1"/>
        <end position="30"/>
    </location>
</feature>
<organism evidence="3 4">
    <name type="scientific">Stephanodiscus triporus</name>
    <dbReference type="NCBI Taxonomy" id="2934178"/>
    <lineage>
        <taxon>Eukaryota</taxon>
        <taxon>Sar</taxon>
        <taxon>Stramenopiles</taxon>
        <taxon>Ochrophyta</taxon>
        <taxon>Bacillariophyta</taxon>
        <taxon>Coscinodiscophyceae</taxon>
        <taxon>Thalassiosirophycidae</taxon>
        <taxon>Stephanodiscales</taxon>
        <taxon>Stephanodiscaceae</taxon>
        <taxon>Stephanodiscus</taxon>
    </lineage>
</organism>
<gene>
    <name evidence="3" type="ORF">ACHAW5_006747</name>
</gene>
<dbReference type="Gene3D" id="3.40.50.300">
    <property type="entry name" value="P-loop containing nucleotide triphosphate hydrolases"/>
    <property type="match status" value="1"/>
</dbReference>
<feature type="region of interest" description="Disordered" evidence="1">
    <location>
        <begin position="223"/>
        <end position="248"/>
    </location>
</feature>
<accession>A0ABD3PWW4</accession>
<feature type="compositionally biased region" description="Basic and acidic residues" evidence="1">
    <location>
        <begin position="223"/>
        <end position="233"/>
    </location>
</feature>
<evidence type="ECO:0000313" key="3">
    <source>
        <dbReference type="EMBL" id="KAL3790650.1"/>
    </source>
</evidence>
<protein>
    <recommendedName>
        <fullName evidence="5">Sulfotransferase domain-containing protein</fullName>
    </recommendedName>
</protein>
<sequence length="548" mass="62642">MSKVSCDSYDGNGVGNDHSRRDEVSGGGVKKGIICGARRSRWPGARIELTPSQERYRNRVLAEVGLDDDDDDAWTDDDGHDYEKDRRLSRQKKHPILKHKDSTAESEDNEFDEILHDDNDLSNEPCRHSDGENDNTRHGDSATKRIMGKLFWIIVAVAAIVFIFREDDDESERIDEDTEHKKVPYSYNGYKDARIPDDDIAQYGGGILGGEAFEITSEEKYMMDDGESKKQDNESEQSQSIQQHHEPTGVFEIDELWERLDGYSEMSEPYNAQRELPVFWHVPKSGGTTLQDLLMHCVGMVGANEVGAAHSQETGRLEIVHMENGNRYVNVDMSNPLGIAHAAELGFGSSGLADVVITSWLDQAASVFDSDHKGRCFTLMRHPIRRAVSLFYYLKDATWEHTYSEAYKNMTIEEYATSDFSEDNWMTRFLTNEMSGVLMERHLDLAKQVLESKCLVGLMEEFMPSFKRFNDYFKWSNTDFEGPVKMENRGPCVTRVMKNPDNAHSHQTFDEGGQVWNLLIERNRYDISLYEHAVHLFRDVQGNLVRGR</sequence>
<dbReference type="EMBL" id="JALLAZ020000627">
    <property type="protein sequence ID" value="KAL3790650.1"/>
    <property type="molecule type" value="Genomic_DNA"/>
</dbReference>
<evidence type="ECO:0000256" key="1">
    <source>
        <dbReference type="SAM" id="MobiDB-lite"/>
    </source>
</evidence>
<dbReference type="InterPro" id="IPR053259">
    <property type="entry name" value="Golvesin-related_Golgi"/>
</dbReference>
<keyword evidence="2" id="KW-0812">Transmembrane</keyword>
<feature type="compositionally biased region" description="Acidic residues" evidence="1">
    <location>
        <begin position="67"/>
        <end position="80"/>
    </location>
</feature>
<proteinExistence type="predicted"/>
<dbReference type="InterPro" id="IPR027417">
    <property type="entry name" value="P-loop_NTPase"/>
</dbReference>
<keyword evidence="4" id="KW-1185">Reference proteome</keyword>
<feature type="region of interest" description="Disordered" evidence="1">
    <location>
        <begin position="67"/>
        <end position="88"/>
    </location>
</feature>
<feature type="region of interest" description="Disordered" evidence="1">
    <location>
        <begin position="116"/>
        <end position="140"/>
    </location>
</feature>
<dbReference type="Proteomes" id="UP001530315">
    <property type="component" value="Unassembled WGS sequence"/>
</dbReference>
<reference evidence="3 4" key="1">
    <citation type="submission" date="2024-10" db="EMBL/GenBank/DDBJ databases">
        <title>Updated reference genomes for cyclostephanoid diatoms.</title>
        <authorList>
            <person name="Roberts W.R."/>
            <person name="Alverson A.J."/>
        </authorList>
    </citation>
    <scope>NUCLEOTIDE SEQUENCE [LARGE SCALE GENOMIC DNA]</scope>
    <source>
        <strain evidence="3 4">AJA276-08</strain>
    </source>
</reference>
<comment type="caution">
    <text evidence="3">The sequence shown here is derived from an EMBL/GenBank/DDBJ whole genome shotgun (WGS) entry which is preliminary data.</text>
</comment>
<evidence type="ECO:0008006" key="5">
    <source>
        <dbReference type="Google" id="ProtNLM"/>
    </source>
</evidence>
<evidence type="ECO:0000313" key="4">
    <source>
        <dbReference type="Proteomes" id="UP001530315"/>
    </source>
</evidence>
<evidence type="ECO:0000256" key="2">
    <source>
        <dbReference type="SAM" id="Phobius"/>
    </source>
</evidence>
<dbReference type="AlphaFoldDB" id="A0ABD3PWW4"/>
<feature type="transmembrane region" description="Helical" evidence="2">
    <location>
        <begin position="146"/>
        <end position="164"/>
    </location>
</feature>